<sequence length="141" mass="15833">MARKEDVVADLKSLLETDTERSKMVQIWEVYKEIVELQQAGIRMKYIEARLNERGFALKPGNLTSYLSQIRKKKGIQKTIAAQREANTKNSEQCTTPAAPVLLNKGKPAGVAATPKKRAAITSDDVKNSFSEIKDFSRYDD</sequence>
<evidence type="ECO:0000313" key="2">
    <source>
        <dbReference type="EMBL" id="XBP73160.1"/>
    </source>
</evidence>
<dbReference type="RefSeq" id="WP_349283166.1">
    <property type="nucleotide sequence ID" value="NZ_CBCSCU010000041.1"/>
</dbReference>
<protein>
    <submittedName>
        <fullName evidence="2">Uncharacterized protein</fullName>
    </submittedName>
</protein>
<keyword evidence="2" id="KW-0614">Plasmid</keyword>
<gene>
    <name evidence="2" type="ORF">ABLV49_25510</name>
</gene>
<proteinExistence type="predicted"/>
<evidence type="ECO:0000256" key="1">
    <source>
        <dbReference type="SAM" id="MobiDB-lite"/>
    </source>
</evidence>
<dbReference type="AlphaFoldDB" id="A0AAU7M058"/>
<name>A0AAU7M058_9BURK</name>
<accession>A0AAU7M058</accession>
<dbReference type="EMBL" id="CP157679">
    <property type="protein sequence ID" value="XBP73160.1"/>
    <property type="molecule type" value="Genomic_DNA"/>
</dbReference>
<feature type="region of interest" description="Disordered" evidence="1">
    <location>
        <begin position="84"/>
        <end position="118"/>
    </location>
</feature>
<reference evidence="2" key="1">
    <citation type="submission" date="2024-05" db="EMBL/GenBank/DDBJ databases">
        <authorList>
            <person name="Bunk B."/>
            <person name="Swiderski J."/>
            <person name="Sproer C."/>
            <person name="Thiel V."/>
        </authorList>
    </citation>
    <scope>NUCLEOTIDE SEQUENCE</scope>
    <source>
        <strain evidence="2">DSM 17735</strain>
        <plasmid evidence="2">p4</plasmid>
    </source>
</reference>
<geneLocation type="plasmid" evidence="2">
    <name>p4</name>
</geneLocation>
<organism evidence="2">
    <name type="scientific">Polaromonas hydrogenivorans</name>
    <dbReference type="NCBI Taxonomy" id="335476"/>
    <lineage>
        <taxon>Bacteria</taxon>
        <taxon>Pseudomonadati</taxon>
        <taxon>Pseudomonadota</taxon>
        <taxon>Betaproteobacteria</taxon>
        <taxon>Burkholderiales</taxon>
        <taxon>Comamonadaceae</taxon>
        <taxon>Polaromonas</taxon>
    </lineage>
</organism>